<accession>A0A921ZW94</accession>
<reference evidence="10" key="1">
    <citation type="journal article" date="2016" name="Insect Biochem. Mol. Biol.">
        <title>Multifaceted biological insights from a draft genome sequence of the tobacco hornworm moth, Manduca sexta.</title>
        <authorList>
            <person name="Kanost M.R."/>
            <person name="Arrese E.L."/>
            <person name="Cao X."/>
            <person name="Chen Y.R."/>
            <person name="Chellapilla S."/>
            <person name="Goldsmith M.R."/>
            <person name="Grosse-Wilde E."/>
            <person name="Heckel D.G."/>
            <person name="Herndon N."/>
            <person name="Jiang H."/>
            <person name="Papanicolaou A."/>
            <person name="Qu J."/>
            <person name="Soulages J.L."/>
            <person name="Vogel H."/>
            <person name="Walters J."/>
            <person name="Waterhouse R.M."/>
            <person name="Ahn S.J."/>
            <person name="Almeida F.C."/>
            <person name="An C."/>
            <person name="Aqrawi P."/>
            <person name="Bretschneider A."/>
            <person name="Bryant W.B."/>
            <person name="Bucks S."/>
            <person name="Chao H."/>
            <person name="Chevignon G."/>
            <person name="Christen J.M."/>
            <person name="Clarke D.F."/>
            <person name="Dittmer N.T."/>
            <person name="Ferguson L.C.F."/>
            <person name="Garavelou S."/>
            <person name="Gordon K.H.J."/>
            <person name="Gunaratna R.T."/>
            <person name="Han Y."/>
            <person name="Hauser F."/>
            <person name="He Y."/>
            <person name="Heidel-Fischer H."/>
            <person name="Hirsh A."/>
            <person name="Hu Y."/>
            <person name="Jiang H."/>
            <person name="Kalra D."/>
            <person name="Klinner C."/>
            <person name="Konig C."/>
            <person name="Kovar C."/>
            <person name="Kroll A.R."/>
            <person name="Kuwar S.S."/>
            <person name="Lee S.L."/>
            <person name="Lehman R."/>
            <person name="Li K."/>
            <person name="Li Z."/>
            <person name="Liang H."/>
            <person name="Lovelace S."/>
            <person name="Lu Z."/>
            <person name="Mansfield J.H."/>
            <person name="McCulloch K.J."/>
            <person name="Mathew T."/>
            <person name="Morton B."/>
            <person name="Muzny D.M."/>
            <person name="Neunemann D."/>
            <person name="Ongeri F."/>
            <person name="Pauchet Y."/>
            <person name="Pu L.L."/>
            <person name="Pyrousis I."/>
            <person name="Rao X.J."/>
            <person name="Redding A."/>
            <person name="Roesel C."/>
            <person name="Sanchez-Gracia A."/>
            <person name="Schaack S."/>
            <person name="Shukla A."/>
            <person name="Tetreau G."/>
            <person name="Wang Y."/>
            <person name="Xiong G.H."/>
            <person name="Traut W."/>
            <person name="Walsh T.K."/>
            <person name="Worley K.C."/>
            <person name="Wu D."/>
            <person name="Wu W."/>
            <person name="Wu Y.Q."/>
            <person name="Zhang X."/>
            <person name="Zou Z."/>
            <person name="Zucker H."/>
            <person name="Briscoe A.D."/>
            <person name="Burmester T."/>
            <person name="Clem R.J."/>
            <person name="Feyereisen R."/>
            <person name="Grimmelikhuijzen C.J.P."/>
            <person name="Hamodrakas S.J."/>
            <person name="Hansson B.S."/>
            <person name="Huguet E."/>
            <person name="Jermiin L.S."/>
            <person name="Lan Q."/>
            <person name="Lehman H.K."/>
            <person name="Lorenzen M."/>
            <person name="Merzendorfer H."/>
            <person name="Michalopoulos I."/>
            <person name="Morton D.B."/>
            <person name="Muthukrishnan S."/>
            <person name="Oakeshott J.G."/>
            <person name="Palmer W."/>
            <person name="Park Y."/>
            <person name="Passarelli A.L."/>
            <person name="Rozas J."/>
            <person name="Schwartz L.M."/>
            <person name="Smith W."/>
            <person name="Southgate A."/>
            <person name="Vilcinskas A."/>
            <person name="Vogt R."/>
            <person name="Wang P."/>
            <person name="Werren J."/>
            <person name="Yu X.Q."/>
            <person name="Zhou J.J."/>
            <person name="Brown S.J."/>
            <person name="Scherer S.E."/>
            <person name="Richards S."/>
            <person name="Blissard G.W."/>
        </authorList>
    </citation>
    <scope>NUCLEOTIDE SEQUENCE</scope>
</reference>
<evidence type="ECO:0000256" key="8">
    <source>
        <dbReference type="SAM" id="SignalP"/>
    </source>
</evidence>
<feature type="chain" id="PRO_5038276656" evidence="8">
    <location>
        <begin position="16"/>
        <end position="287"/>
    </location>
</feature>
<reference evidence="11" key="3">
    <citation type="journal article" date="2022" name="Insect Sci.">
        <title>Genome-wide identification, classification, and expression profiling of serine esterases and other esterase-related proteins in the tobacco hornworm, Manduca sexta.</title>
        <authorList>
            <person name="Miao Z."/>
            <person name="Xiong C."/>
            <person name="Cao X."/>
            <person name="Shan T."/>
            <person name="Jin Q."/>
            <person name="Jiang H."/>
        </authorList>
    </citation>
    <scope>NUCLEOTIDE SEQUENCE</scope>
    <source>
        <strain evidence="11">ALH6</strain>
    </source>
</reference>
<proteinExistence type="evidence at transcript level"/>
<dbReference type="SUPFAM" id="SSF53474">
    <property type="entry name" value="alpha/beta-Hydrolases"/>
    <property type="match status" value="1"/>
</dbReference>
<dbReference type="InterPro" id="IPR029058">
    <property type="entry name" value="AB_hydrolase_fold"/>
</dbReference>
<dbReference type="EMBL" id="JH669240">
    <property type="protein sequence ID" value="KAG6464744.1"/>
    <property type="molecule type" value="Genomic_DNA"/>
</dbReference>
<evidence type="ECO:0000256" key="5">
    <source>
        <dbReference type="ARBA" id="ARBA00023098"/>
    </source>
</evidence>
<keyword evidence="4" id="KW-0442">Lipid degradation</keyword>
<evidence type="ECO:0000256" key="4">
    <source>
        <dbReference type="ARBA" id="ARBA00022963"/>
    </source>
</evidence>
<dbReference type="PANTHER" id="PTHR11005">
    <property type="entry name" value="LYSOSOMAL ACID LIPASE-RELATED"/>
    <property type="match status" value="1"/>
</dbReference>
<evidence type="ECO:0000256" key="6">
    <source>
        <dbReference type="ARBA" id="ARBA00023180"/>
    </source>
</evidence>
<comment type="similarity">
    <text evidence="1">Belongs to the AB hydrolase superfamily. Lipase family.</text>
</comment>
<dbReference type="Proteomes" id="UP000791440">
    <property type="component" value="Unassembled WGS sequence"/>
</dbReference>
<evidence type="ECO:0000256" key="1">
    <source>
        <dbReference type="ARBA" id="ARBA00010701"/>
    </source>
</evidence>
<keyword evidence="6" id="KW-0325">Glycoprotein</keyword>
<evidence type="ECO:0000259" key="9">
    <source>
        <dbReference type="Pfam" id="PF04083"/>
    </source>
</evidence>
<dbReference type="FunFam" id="3.40.50.1820:FF:000057">
    <property type="entry name" value="Lipase"/>
    <property type="match status" value="1"/>
</dbReference>
<evidence type="ECO:0000313" key="12">
    <source>
        <dbReference type="Proteomes" id="UP000791440"/>
    </source>
</evidence>
<evidence type="ECO:0000313" key="10">
    <source>
        <dbReference type="EMBL" id="KAG6464744.1"/>
    </source>
</evidence>
<reference evidence="10" key="2">
    <citation type="submission" date="2020-12" db="EMBL/GenBank/DDBJ databases">
        <authorList>
            <person name="Kanost M."/>
        </authorList>
    </citation>
    <scope>NUCLEOTIDE SEQUENCE</scope>
</reference>
<evidence type="ECO:0000256" key="3">
    <source>
        <dbReference type="ARBA" id="ARBA00022801"/>
    </source>
</evidence>
<gene>
    <name evidence="10" type="ORF">O3G_MSEX014700</name>
</gene>
<sequence length="287" mass="32295">MKNLLVFLVVAVVGAACFDLFDTENLIKSEGYHTETHYVTTSDGYVLQVNRIPYRRHERSSHKHNRPVVFLMHGLLAASNSYVLLGHENSLAFNLADAGFDVWMGNARGNRNSRAHVSLNPDHARQKFDFFDFSWEEIGMIDVPEMIDFALKHTGREKLHYIGHSQGGTAFLVMSSMRPEYNEKLESVHLLAGVGYMKHFPNSQMSGLAALSNVIYNFALTIGMVELFPPSSDSRSVGRSADSCTGNLGYNYMCDLTGVDQIVVCFYCVFLATSFVYFYDRKNGRLV</sequence>
<keyword evidence="12" id="KW-1185">Reference proteome</keyword>
<dbReference type="GO" id="GO:0016787">
    <property type="term" value="F:hydrolase activity"/>
    <property type="evidence" value="ECO:0007669"/>
    <property type="project" value="UniProtKB-KW"/>
</dbReference>
<organism evidence="10 12">
    <name type="scientific">Manduca sexta</name>
    <name type="common">Tobacco hawkmoth</name>
    <name type="synonym">Tobacco hornworm</name>
    <dbReference type="NCBI Taxonomy" id="7130"/>
    <lineage>
        <taxon>Eukaryota</taxon>
        <taxon>Metazoa</taxon>
        <taxon>Ecdysozoa</taxon>
        <taxon>Arthropoda</taxon>
        <taxon>Hexapoda</taxon>
        <taxon>Insecta</taxon>
        <taxon>Pterygota</taxon>
        <taxon>Neoptera</taxon>
        <taxon>Endopterygota</taxon>
        <taxon>Lepidoptera</taxon>
        <taxon>Glossata</taxon>
        <taxon>Ditrysia</taxon>
        <taxon>Bombycoidea</taxon>
        <taxon>Sphingidae</taxon>
        <taxon>Sphinginae</taxon>
        <taxon>Sphingini</taxon>
        <taxon>Manduca</taxon>
    </lineage>
</organism>
<feature type="signal peptide" evidence="8">
    <location>
        <begin position="1"/>
        <end position="15"/>
    </location>
</feature>
<feature type="transmembrane region" description="Helical" evidence="7">
    <location>
        <begin position="261"/>
        <end position="279"/>
    </location>
</feature>
<keyword evidence="5" id="KW-0443">Lipid metabolism</keyword>
<dbReference type="AlphaFoldDB" id="A0A921ZW94"/>
<evidence type="ECO:0000313" key="11">
    <source>
        <dbReference type="EMBL" id="UXP71926.1"/>
    </source>
</evidence>
<keyword evidence="7" id="KW-0472">Membrane</keyword>
<dbReference type="InterPro" id="IPR006693">
    <property type="entry name" value="AB_hydrolase_lipase"/>
</dbReference>
<dbReference type="Gene3D" id="3.40.50.1820">
    <property type="entry name" value="alpha/beta hydrolase"/>
    <property type="match status" value="1"/>
</dbReference>
<dbReference type="EMBL" id="ON929144">
    <property type="protein sequence ID" value="UXP71926.1"/>
    <property type="molecule type" value="mRNA"/>
</dbReference>
<evidence type="ECO:0000256" key="7">
    <source>
        <dbReference type="SAM" id="Phobius"/>
    </source>
</evidence>
<keyword evidence="2 8" id="KW-0732">Signal</keyword>
<evidence type="ECO:0000256" key="2">
    <source>
        <dbReference type="ARBA" id="ARBA00022729"/>
    </source>
</evidence>
<keyword evidence="7" id="KW-0812">Transmembrane</keyword>
<keyword evidence="7" id="KW-1133">Transmembrane helix</keyword>
<dbReference type="PROSITE" id="PS51257">
    <property type="entry name" value="PROKAR_LIPOPROTEIN"/>
    <property type="match status" value="1"/>
</dbReference>
<keyword evidence="3" id="KW-0378">Hydrolase</keyword>
<feature type="domain" description="Partial AB-hydrolase lipase" evidence="9">
    <location>
        <begin position="24"/>
        <end position="84"/>
    </location>
</feature>
<dbReference type="Pfam" id="PF04083">
    <property type="entry name" value="Abhydro_lipase"/>
    <property type="match status" value="1"/>
</dbReference>
<dbReference type="GO" id="GO:0016042">
    <property type="term" value="P:lipid catabolic process"/>
    <property type="evidence" value="ECO:0007669"/>
    <property type="project" value="UniProtKB-KW"/>
</dbReference>
<protein>
    <submittedName>
        <fullName evidence="11">Esterase</fullName>
    </submittedName>
</protein>
<name>A0A921ZW94_MANSE</name>